<evidence type="ECO:0000313" key="2">
    <source>
        <dbReference type="EMBL" id="MFD1325584.1"/>
    </source>
</evidence>
<evidence type="ECO:0000259" key="1">
    <source>
        <dbReference type="Pfam" id="PF21818"/>
    </source>
</evidence>
<evidence type="ECO:0000313" key="3">
    <source>
        <dbReference type="Proteomes" id="UP001597260"/>
    </source>
</evidence>
<dbReference type="Pfam" id="PF21818">
    <property type="entry name" value="DUF6884"/>
    <property type="match status" value="1"/>
</dbReference>
<proteinExistence type="predicted"/>
<dbReference type="EMBL" id="JBHTMP010000085">
    <property type="protein sequence ID" value="MFD1325584.1"/>
    <property type="molecule type" value="Genomic_DNA"/>
</dbReference>
<sequence length="171" mass="19129">MNLRRPQLVHPVNHVTHTIDRAHTHPAELVIVGCSAEKTSTSTPLPALDLYDGGCVPHLRARVGHLPHQRSRVRFLSAEHGLVTADTRLHTYDRPLNRVRAVELRPRVRAQLQPDLHGDHVPSGILVVAEPLYLVLLADLLTDPRRPRIHWIADHAGGWPEAAAILDAWGW</sequence>
<feature type="domain" description="DUF6884" evidence="1">
    <location>
        <begin position="30"/>
        <end position="116"/>
    </location>
</feature>
<organism evidence="2 3">
    <name type="scientific">Micromonospora sonneratiae</name>
    <dbReference type="NCBI Taxonomy" id="1184706"/>
    <lineage>
        <taxon>Bacteria</taxon>
        <taxon>Bacillati</taxon>
        <taxon>Actinomycetota</taxon>
        <taxon>Actinomycetes</taxon>
        <taxon>Micromonosporales</taxon>
        <taxon>Micromonosporaceae</taxon>
        <taxon>Micromonospora</taxon>
    </lineage>
</organism>
<dbReference type="InterPro" id="IPR049251">
    <property type="entry name" value="DUF6884"/>
</dbReference>
<dbReference type="Proteomes" id="UP001597260">
    <property type="component" value="Unassembled WGS sequence"/>
</dbReference>
<accession>A0ABW3YM56</accession>
<reference evidence="3" key="1">
    <citation type="journal article" date="2019" name="Int. J. Syst. Evol. Microbiol.">
        <title>The Global Catalogue of Microorganisms (GCM) 10K type strain sequencing project: providing services to taxonomists for standard genome sequencing and annotation.</title>
        <authorList>
            <consortium name="The Broad Institute Genomics Platform"/>
            <consortium name="The Broad Institute Genome Sequencing Center for Infectious Disease"/>
            <person name="Wu L."/>
            <person name="Ma J."/>
        </authorList>
    </citation>
    <scope>NUCLEOTIDE SEQUENCE [LARGE SCALE GENOMIC DNA]</scope>
    <source>
        <strain evidence="3">JCM 31037</strain>
    </source>
</reference>
<dbReference type="RefSeq" id="WP_377578185.1">
    <property type="nucleotide sequence ID" value="NZ_JBHTMP010000085.1"/>
</dbReference>
<protein>
    <submittedName>
        <fullName evidence="2">DUF6884 domain-containing protein</fullName>
    </submittedName>
</protein>
<name>A0ABW3YM56_9ACTN</name>
<keyword evidence="3" id="KW-1185">Reference proteome</keyword>
<comment type="caution">
    <text evidence="2">The sequence shown here is derived from an EMBL/GenBank/DDBJ whole genome shotgun (WGS) entry which is preliminary data.</text>
</comment>
<gene>
    <name evidence="2" type="ORF">ACFQ4H_31335</name>
</gene>